<evidence type="ECO:0000256" key="2">
    <source>
        <dbReference type="ARBA" id="ARBA00022980"/>
    </source>
</evidence>
<dbReference type="Gene3D" id="6.20.370.70">
    <property type="match status" value="1"/>
</dbReference>
<dbReference type="EMBL" id="BRXZ01000824">
    <property type="protein sequence ID" value="GMH55055.1"/>
    <property type="molecule type" value="Genomic_DNA"/>
</dbReference>
<evidence type="ECO:0008006" key="6">
    <source>
        <dbReference type="Google" id="ProtNLM"/>
    </source>
</evidence>
<dbReference type="GO" id="GO:0003735">
    <property type="term" value="F:structural constituent of ribosome"/>
    <property type="evidence" value="ECO:0007669"/>
    <property type="project" value="InterPro"/>
</dbReference>
<evidence type="ECO:0000313" key="5">
    <source>
        <dbReference type="Proteomes" id="UP001165082"/>
    </source>
</evidence>
<dbReference type="PRINTS" id="PR01250">
    <property type="entry name" value="RIBOSOMALL34"/>
</dbReference>
<keyword evidence="5" id="KW-1185">Reference proteome</keyword>
<proteinExistence type="inferred from homology"/>
<name>A0A9W7DUU0_9STRA</name>
<reference evidence="4" key="1">
    <citation type="submission" date="2022-07" db="EMBL/GenBank/DDBJ databases">
        <title>Genome analysis of Parmales, a sister group of diatoms, reveals the evolutionary specialization of diatoms from phago-mixotrophs to photoautotrophs.</title>
        <authorList>
            <person name="Ban H."/>
            <person name="Sato S."/>
            <person name="Yoshikawa S."/>
            <person name="Kazumasa Y."/>
            <person name="Nakamura Y."/>
            <person name="Ichinomiya M."/>
            <person name="Saitoh K."/>
            <person name="Sato N."/>
            <person name="Blanc-Mathieu R."/>
            <person name="Endo H."/>
            <person name="Kuwata A."/>
            <person name="Ogata H."/>
        </authorList>
    </citation>
    <scope>NUCLEOTIDE SEQUENCE</scope>
</reference>
<dbReference type="AlphaFoldDB" id="A0A9W7DUU0"/>
<comment type="similarity">
    <text evidence="1">Belongs to the eukaryotic ribosomal protein eL34 family.</text>
</comment>
<dbReference type="InterPro" id="IPR008195">
    <property type="entry name" value="Ribosomal_eL34"/>
</dbReference>
<protein>
    <recommendedName>
        <fullName evidence="6">60S ribosomal protein L34</fullName>
    </recommendedName>
</protein>
<sequence>MVKDARVTKNTRHSYATRSNLIKKVKTPGGRLSVKIIKKKSSGVKCGEAGCDVLLPGIKKMSTSAFRHSKKRERKVSRTYGGNLCGSCVENRIVRAFLIEEQKIVKKMLAAKK</sequence>
<dbReference type="GO" id="GO:0005840">
    <property type="term" value="C:ribosome"/>
    <property type="evidence" value="ECO:0007669"/>
    <property type="project" value="UniProtKB-KW"/>
</dbReference>
<comment type="caution">
    <text evidence="4">The sequence shown here is derived from an EMBL/GenBank/DDBJ whole genome shotgun (WGS) entry which is preliminary data.</text>
</comment>
<keyword evidence="3" id="KW-0687">Ribonucleoprotein</keyword>
<organism evidence="4 5">
    <name type="scientific">Triparma retinervis</name>
    <dbReference type="NCBI Taxonomy" id="2557542"/>
    <lineage>
        <taxon>Eukaryota</taxon>
        <taxon>Sar</taxon>
        <taxon>Stramenopiles</taxon>
        <taxon>Ochrophyta</taxon>
        <taxon>Bolidophyceae</taxon>
        <taxon>Parmales</taxon>
        <taxon>Triparmaceae</taxon>
        <taxon>Triparma</taxon>
    </lineage>
</organism>
<dbReference type="Gene3D" id="6.20.340.10">
    <property type="match status" value="1"/>
</dbReference>
<accession>A0A9W7DUU0</accession>
<dbReference type="Proteomes" id="UP001165082">
    <property type="component" value="Unassembled WGS sequence"/>
</dbReference>
<dbReference type="GO" id="GO:0006412">
    <property type="term" value="P:translation"/>
    <property type="evidence" value="ECO:0007669"/>
    <property type="project" value="InterPro"/>
</dbReference>
<dbReference type="Pfam" id="PF01199">
    <property type="entry name" value="Ribosomal_L34e"/>
    <property type="match status" value="1"/>
</dbReference>
<gene>
    <name evidence="4" type="ORF">TrRE_jg12388</name>
</gene>
<dbReference type="GO" id="GO:1990904">
    <property type="term" value="C:ribonucleoprotein complex"/>
    <property type="evidence" value="ECO:0007669"/>
    <property type="project" value="UniProtKB-KW"/>
</dbReference>
<dbReference type="PANTHER" id="PTHR10759">
    <property type="entry name" value="60S RIBOSOMAL PROTEIN L34"/>
    <property type="match status" value="1"/>
</dbReference>
<evidence type="ECO:0000256" key="3">
    <source>
        <dbReference type="ARBA" id="ARBA00023274"/>
    </source>
</evidence>
<evidence type="ECO:0000256" key="1">
    <source>
        <dbReference type="ARBA" id="ARBA00009875"/>
    </source>
</evidence>
<evidence type="ECO:0000313" key="4">
    <source>
        <dbReference type="EMBL" id="GMH55055.1"/>
    </source>
</evidence>
<keyword evidence="2" id="KW-0689">Ribosomal protein</keyword>
<dbReference type="InterPro" id="IPR038562">
    <property type="entry name" value="Ribosomal_eL34_C_sf"/>
</dbReference>
<dbReference type="OrthoDB" id="277449at2759"/>